<sequence>QEWWYFDAVFNQNYGIHIGIKVISFAKRGFVRELVNIYNDTKVEEQDFRIRPLNQYKISEEIPDIKHKNKKLS</sequence>
<dbReference type="EMBL" id="BARW01014181">
    <property type="protein sequence ID" value="GAI73695.1"/>
    <property type="molecule type" value="Genomic_DNA"/>
</dbReference>
<organism evidence="1">
    <name type="scientific">marine sediment metagenome</name>
    <dbReference type="NCBI Taxonomy" id="412755"/>
    <lineage>
        <taxon>unclassified sequences</taxon>
        <taxon>metagenomes</taxon>
        <taxon>ecological metagenomes</taxon>
    </lineage>
</organism>
<protein>
    <submittedName>
        <fullName evidence="1">Uncharacterized protein</fullName>
    </submittedName>
</protein>
<accession>X1SE50</accession>
<name>X1SE50_9ZZZZ</name>
<proteinExistence type="predicted"/>
<evidence type="ECO:0000313" key="1">
    <source>
        <dbReference type="EMBL" id="GAI73695.1"/>
    </source>
</evidence>
<feature type="non-terminal residue" evidence="1">
    <location>
        <position position="73"/>
    </location>
</feature>
<feature type="non-terminal residue" evidence="1">
    <location>
        <position position="1"/>
    </location>
</feature>
<dbReference type="AlphaFoldDB" id="X1SE50"/>
<comment type="caution">
    <text evidence="1">The sequence shown here is derived from an EMBL/GenBank/DDBJ whole genome shotgun (WGS) entry which is preliminary data.</text>
</comment>
<reference evidence="1" key="1">
    <citation type="journal article" date="2014" name="Front. Microbiol.">
        <title>High frequency of phylogenetically diverse reductive dehalogenase-homologous genes in deep subseafloor sedimentary metagenomes.</title>
        <authorList>
            <person name="Kawai M."/>
            <person name="Futagami T."/>
            <person name="Toyoda A."/>
            <person name="Takaki Y."/>
            <person name="Nishi S."/>
            <person name="Hori S."/>
            <person name="Arai W."/>
            <person name="Tsubouchi T."/>
            <person name="Morono Y."/>
            <person name="Uchiyama I."/>
            <person name="Ito T."/>
            <person name="Fujiyama A."/>
            <person name="Inagaki F."/>
            <person name="Takami H."/>
        </authorList>
    </citation>
    <scope>NUCLEOTIDE SEQUENCE</scope>
    <source>
        <strain evidence="1">Expedition CK06-06</strain>
    </source>
</reference>
<gene>
    <name evidence="1" type="ORF">S12H4_25361</name>
</gene>